<protein>
    <submittedName>
        <fullName evidence="1">Uncharacterized protein</fullName>
    </submittedName>
</protein>
<proteinExistence type="predicted"/>
<accession>A0A0J7JFG1</accession>
<dbReference type="PATRIC" id="fig|1658765.3.peg.3152"/>
<reference evidence="1 2" key="1">
    <citation type="submission" date="2015-06" db="EMBL/GenBank/DDBJ databases">
        <title>Marinobacter subterrani, a genetically tractable neutrophilic iron-oxidizing strain isolated from the Soudan Iron Mine.</title>
        <authorList>
            <person name="Bonis B.M."/>
            <person name="Gralnick J.A."/>
        </authorList>
    </citation>
    <scope>NUCLEOTIDE SEQUENCE [LARGE SCALE GENOMIC DNA]</scope>
    <source>
        <strain evidence="1 2">JG233</strain>
    </source>
</reference>
<keyword evidence="2" id="KW-1185">Reference proteome</keyword>
<name>A0A0J7JFG1_9GAMM</name>
<dbReference type="Proteomes" id="UP000036102">
    <property type="component" value="Unassembled WGS sequence"/>
</dbReference>
<dbReference type="OrthoDB" id="9182535at2"/>
<organism evidence="1 2">
    <name type="scientific">Marinobacter subterrani</name>
    <dbReference type="NCBI Taxonomy" id="1658765"/>
    <lineage>
        <taxon>Bacteria</taxon>
        <taxon>Pseudomonadati</taxon>
        <taxon>Pseudomonadota</taxon>
        <taxon>Gammaproteobacteria</taxon>
        <taxon>Pseudomonadales</taxon>
        <taxon>Marinobacteraceae</taxon>
        <taxon>Marinobacter</taxon>
    </lineage>
</organism>
<dbReference type="RefSeq" id="WP_048496817.1">
    <property type="nucleotide sequence ID" value="NZ_LFBU01000001.1"/>
</dbReference>
<dbReference type="AlphaFoldDB" id="A0A0J7JFG1"/>
<dbReference type="EMBL" id="LFBU01000001">
    <property type="protein sequence ID" value="KMQ76907.1"/>
    <property type="molecule type" value="Genomic_DNA"/>
</dbReference>
<comment type="caution">
    <text evidence="1">The sequence shown here is derived from an EMBL/GenBank/DDBJ whole genome shotgun (WGS) entry which is preliminary data.</text>
</comment>
<evidence type="ECO:0000313" key="1">
    <source>
        <dbReference type="EMBL" id="KMQ76907.1"/>
    </source>
</evidence>
<gene>
    <name evidence="1" type="ORF">Msub_13121</name>
</gene>
<sequence length="175" mass="19494">MATHPHKLLVLKAFYLGQGIAKKGTYVAPAVAMVDAAIAFLEPKQDETSRVRLLFYVLLKAEILRSNPSVADLRSRARNISRAMGSEMFDEYMAVEEETQTRVRAGGIQKGVIADQGIRTTETFLAKYGSFVKTEVVDYACKALGIRSLSDKEFHFVHKTSLKELLEKHGVPFSI</sequence>
<evidence type="ECO:0000313" key="2">
    <source>
        <dbReference type="Proteomes" id="UP000036102"/>
    </source>
</evidence>